<dbReference type="SUPFAM" id="SSF140931">
    <property type="entry name" value="Fic-like"/>
    <property type="match status" value="1"/>
</dbReference>
<protein>
    <submittedName>
        <fullName evidence="2">Adenosine monophosphate transferase FICD like</fullName>
    </submittedName>
</protein>
<evidence type="ECO:0000256" key="1">
    <source>
        <dbReference type="SAM" id="Coils"/>
    </source>
</evidence>
<name>A0A8H5WR95_FUSHE</name>
<keyword evidence="2" id="KW-0808">Transferase</keyword>
<keyword evidence="3" id="KW-1185">Reference proteome</keyword>
<gene>
    <name evidence="2" type="ORF">FHETE_5341</name>
</gene>
<feature type="coiled-coil region" evidence="1">
    <location>
        <begin position="237"/>
        <end position="264"/>
    </location>
</feature>
<accession>A0A8H5WR95</accession>
<proteinExistence type="predicted"/>
<reference evidence="2 3" key="1">
    <citation type="submission" date="2020-05" db="EMBL/GenBank/DDBJ databases">
        <title>Identification and distribution of gene clusters putatively required for synthesis of sphingolipid metabolism inhibitors in phylogenetically diverse species of the filamentous fungus Fusarium.</title>
        <authorList>
            <person name="Kim H.-S."/>
            <person name="Busman M."/>
            <person name="Brown D.W."/>
            <person name="Divon H."/>
            <person name="Uhlig S."/>
            <person name="Proctor R.H."/>
        </authorList>
    </citation>
    <scope>NUCLEOTIDE SEQUENCE [LARGE SCALE GENOMIC DNA]</scope>
    <source>
        <strain evidence="2 3">NRRL 20693</strain>
    </source>
</reference>
<dbReference type="AlphaFoldDB" id="A0A8H5WR95"/>
<organism evidence="2 3">
    <name type="scientific">Fusarium heterosporum</name>
    <dbReference type="NCBI Taxonomy" id="42747"/>
    <lineage>
        <taxon>Eukaryota</taxon>
        <taxon>Fungi</taxon>
        <taxon>Dikarya</taxon>
        <taxon>Ascomycota</taxon>
        <taxon>Pezizomycotina</taxon>
        <taxon>Sordariomycetes</taxon>
        <taxon>Hypocreomycetidae</taxon>
        <taxon>Hypocreales</taxon>
        <taxon>Nectriaceae</taxon>
        <taxon>Fusarium</taxon>
        <taxon>Fusarium heterosporum species complex</taxon>
    </lineage>
</organism>
<dbReference type="Gene3D" id="1.10.3290.10">
    <property type="entry name" value="Fido-like domain"/>
    <property type="match status" value="1"/>
</dbReference>
<dbReference type="GO" id="GO:0016740">
    <property type="term" value="F:transferase activity"/>
    <property type="evidence" value="ECO:0007669"/>
    <property type="project" value="UniProtKB-KW"/>
</dbReference>
<dbReference type="EMBL" id="JAAGWQ010000095">
    <property type="protein sequence ID" value="KAF5668075.1"/>
    <property type="molecule type" value="Genomic_DNA"/>
</dbReference>
<dbReference type="OrthoDB" id="439046at2759"/>
<keyword evidence="1" id="KW-0175">Coiled coil</keyword>
<sequence>MIESAGADLKVTLGICRDVFEGKEVDDSEIYKHDAVYEAIKAQILNNKHSNLHEAILRIMDEDFSGQTILETHHLLTFKLDTEGSTPWTEYSGKYREYGVAAGLTPLMDEGRVPTAMKAMIRQLKADVQATTDNVGIDPIEMAAQYTGCLVAFGMDVEDRNQYSNIAADASLMASSKSEDMDDLPEEFKPKPHKKLVVIGKMSDVQNTEASSARQSTLQPEDLIILRDSYNGLVAFKREAEEKMAKLKAQKTVAEGEATRLSAENKALKIRMPTMADNQSNSEQSSEVMDINDNSMQFVHESRVPMISDEPAGEILLMFK</sequence>
<dbReference type="InterPro" id="IPR036597">
    <property type="entry name" value="Fido-like_dom_sf"/>
</dbReference>
<dbReference type="Proteomes" id="UP000567885">
    <property type="component" value="Unassembled WGS sequence"/>
</dbReference>
<evidence type="ECO:0000313" key="3">
    <source>
        <dbReference type="Proteomes" id="UP000567885"/>
    </source>
</evidence>
<comment type="caution">
    <text evidence="2">The sequence shown here is derived from an EMBL/GenBank/DDBJ whole genome shotgun (WGS) entry which is preliminary data.</text>
</comment>
<evidence type="ECO:0000313" key="2">
    <source>
        <dbReference type="EMBL" id="KAF5668075.1"/>
    </source>
</evidence>